<protein>
    <submittedName>
        <fullName evidence="2">Uncharacterized protein</fullName>
    </submittedName>
</protein>
<feature type="transmembrane region" description="Helical" evidence="1">
    <location>
        <begin position="125"/>
        <end position="147"/>
    </location>
</feature>
<keyword evidence="1" id="KW-1133">Transmembrane helix</keyword>
<dbReference type="EMBL" id="HBFQ01019043">
    <property type="protein sequence ID" value="CAD8838988.1"/>
    <property type="molecule type" value="Transcribed_RNA"/>
</dbReference>
<name>A0A7S1F1Q6_NOCSC</name>
<evidence type="ECO:0000313" key="2">
    <source>
        <dbReference type="EMBL" id="CAD8838988.1"/>
    </source>
</evidence>
<gene>
    <name evidence="2" type="ORF">NSCI0253_LOCUS13336</name>
</gene>
<reference evidence="2" key="1">
    <citation type="submission" date="2021-01" db="EMBL/GenBank/DDBJ databases">
        <authorList>
            <person name="Corre E."/>
            <person name="Pelletier E."/>
            <person name="Niang G."/>
            <person name="Scheremetjew M."/>
            <person name="Finn R."/>
            <person name="Kale V."/>
            <person name="Holt S."/>
            <person name="Cochrane G."/>
            <person name="Meng A."/>
            <person name="Brown T."/>
            <person name="Cohen L."/>
        </authorList>
    </citation>
    <scope>NUCLEOTIDE SEQUENCE</scope>
</reference>
<keyword evidence="1" id="KW-0812">Transmembrane</keyword>
<keyword evidence="1" id="KW-0472">Membrane</keyword>
<feature type="transmembrane region" description="Helical" evidence="1">
    <location>
        <begin position="64"/>
        <end position="81"/>
    </location>
</feature>
<evidence type="ECO:0000256" key="1">
    <source>
        <dbReference type="SAM" id="Phobius"/>
    </source>
</evidence>
<sequence length="197" mass="22322">MSFRLRLTTLTSRFRVRCENHANSLKDRVERRAERTKDSIVDLRERSRGPVQAISSVVEDHKTLIWLVGTASSALGGWAVYTLRSMHYAKIETEISSLSEQLGQMKDVWRTQSGSDDSKSAPSSVLSLLVVLVPAVCSSFLVGYLLGRTQGAYRMYKHQRLLDGVRKRRVYVAVLSEDHFHVDTVGKELERAVNRVE</sequence>
<proteinExistence type="predicted"/>
<organism evidence="2">
    <name type="scientific">Noctiluca scintillans</name>
    <name type="common">Sea sparkle</name>
    <name type="synonym">Red tide dinoflagellate</name>
    <dbReference type="NCBI Taxonomy" id="2966"/>
    <lineage>
        <taxon>Eukaryota</taxon>
        <taxon>Sar</taxon>
        <taxon>Alveolata</taxon>
        <taxon>Dinophyceae</taxon>
        <taxon>Noctilucales</taxon>
        <taxon>Noctilucaceae</taxon>
        <taxon>Noctiluca</taxon>
    </lineage>
</organism>
<dbReference type="AlphaFoldDB" id="A0A7S1F1Q6"/>
<accession>A0A7S1F1Q6</accession>